<sequence length="57" mass="6723">MILNAYCLGFSTRIRIRGSPSTRFFETRGSRKEDTRKLNFMMKTAKPPIRWIRAFPA</sequence>
<protein>
    <submittedName>
        <fullName evidence="1">Uncharacterized protein</fullName>
    </submittedName>
</protein>
<name>A0A2P2QCM3_RHIMU</name>
<dbReference type="EMBL" id="GGEC01084231">
    <property type="protein sequence ID" value="MBX64715.1"/>
    <property type="molecule type" value="Transcribed_RNA"/>
</dbReference>
<evidence type="ECO:0000313" key="1">
    <source>
        <dbReference type="EMBL" id="MBX64715.1"/>
    </source>
</evidence>
<proteinExistence type="predicted"/>
<dbReference type="AlphaFoldDB" id="A0A2P2QCM3"/>
<organism evidence="1">
    <name type="scientific">Rhizophora mucronata</name>
    <name type="common">Asiatic mangrove</name>
    <dbReference type="NCBI Taxonomy" id="61149"/>
    <lineage>
        <taxon>Eukaryota</taxon>
        <taxon>Viridiplantae</taxon>
        <taxon>Streptophyta</taxon>
        <taxon>Embryophyta</taxon>
        <taxon>Tracheophyta</taxon>
        <taxon>Spermatophyta</taxon>
        <taxon>Magnoliopsida</taxon>
        <taxon>eudicotyledons</taxon>
        <taxon>Gunneridae</taxon>
        <taxon>Pentapetalae</taxon>
        <taxon>rosids</taxon>
        <taxon>fabids</taxon>
        <taxon>Malpighiales</taxon>
        <taxon>Rhizophoraceae</taxon>
        <taxon>Rhizophora</taxon>
    </lineage>
</organism>
<reference evidence="1" key="1">
    <citation type="submission" date="2018-02" db="EMBL/GenBank/DDBJ databases">
        <title>Rhizophora mucronata_Transcriptome.</title>
        <authorList>
            <person name="Meera S.P."/>
            <person name="Sreeshan A."/>
            <person name="Augustine A."/>
        </authorList>
    </citation>
    <scope>NUCLEOTIDE SEQUENCE</scope>
    <source>
        <tissue evidence="1">Leaf</tissue>
    </source>
</reference>
<accession>A0A2P2QCM3</accession>